<dbReference type="PRINTS" id="PR00344">
    <property type="entry name" value="BCTRLSENSOR"/>
</dbReference>
<dbReference type="InterPro" id="IPR004358">
    <property type="entry name" value="Sig_transdc_His_kin-like_C"/>
</dbReference>
<dbReference type="SMART" id="SM00387">
    <property type="entry name" value="HATPase_c"/>
    <property type="match status" value="1"/>
</dbReference>
<evidence type="ECO:0000256" key="6">
    <source>
        <dbReference type="ARBA" id="ARBA00022777"/>
    </source>
</evidence>
<keyword evidence="3" id="KW-0597">Phosphoprotein</keyword>
<dbReference type="SMART" id="SM00388">
    <property type="entry name" value="HisKA"/>
    <property type="match status" value="1"/>
</dbReference>
<dbReference type="Pfam" id="PF13188">
    <property type="entry name" value="PAS_8"/>
    <property type="match status" value="1"/>
</dbReference>
<evidence type="ECO:0000256" key="5">
    <source>
        <dbReference type="ARBA" id="ARBA00022741"/>
    </source>
</evidence>
<organism evidence="12 13">
    <name type="scientific">Bacillus taeanensis</name>
    <dbReference type="NCBI Taxonomy" id="273032"/>
    <lineage>
        <taxon>Bacteria</taxon>
        <taxon>Bacillati</taxon>
        <taxon>Bacillota</taxon>
        <taxon>Bacilli</taxon>
        <taxon>Bacillales</taxon>
        <taxon>Bacillaceae</taxon>
        <taxon>Bacillus</taxon>
    </lineage>
</organism>
<dbReference type="EMBL" id="QOCW01000014">
    <property type="protein sequence ID" value="RBW69001.1"/>
    <property type="molecule type" value="Genomic_DNA"/>
</dbReference>
<dbReference type="InterPro" id="IPR005467">
    <property type="entry name" value="His_kinase_dom"/>
</dbReference>
<evidence type="ECO:0000259" key="11">
    <source>
        <dbReference type="PROSITE" id="PS50112"/>
    </source>
</evidence>
<protein>
    <recommendedName>
        <fullName evidence="2">histidine kinase</fullName>
        <ecNumber evidence="2">2.7.13.3</ecNumber>
    </recommendedName>
</protein>
<evidence type="ECO:0000256" key="9">
    <source>
        <dbReference type="SAM" id="Coils"/>
    </source>
</evidence>
<keyword evidence="4" id="KW-0808">Transferase</keyword>
<dbReference type="PROSITE" id="PS50109">
    <property type="entry name" value="HIS_KIN"/>
    <property type="match status" value="1"/>
</dbReference>
<dbReference type="InterPro" id="IPR003594">
    <property type="entry name" value="HATPase_dom"/>
</dbReference>
<evidence type="ECO:0000256" key="1">
    <source>
        <dbReference type="ARBA" id="ARBA00000085"/>
    </source>
</evidence>
<feature type="domain" description="Histidine kinase" evidence="10">
    <location>
        <begin position="307"/>
        <end position="515"/>
    </location>
</feature>
<dbReference type="Proteomes" id="UP000253314">
    <property type="component" value="Unassembled WGS sequence"/>
</dbReference>
<dbReference type="SMART" id="SM00091">
    <property type="entry name" value="PAS"/>
    <property type="match status" value="1"/>
</dbReference>
<feature type="coiled-coil region" evidence="9">
    <location>
        <begin position="17"/>
        <end position="51"/>
    </location>
</feature>
<keyword evidence="6 12" id="KW-0418">Kinase</keyword>
<dbReference type="RefSeq" id="WP_113806650.1">
    <property type="nucleotide sequence ID" value="NZ_QOCW01000014.1"/>
</dbReference>
<comment type="caution">
    <text evidence="12">The sequence shown here is derived from an EMBL/GenBank/DDBJ whole genome shotgun (WGS) entry which is preliminary data.</text>
</comment>
<dbReference type="Gene3D" id="3.30.450.20">
    <property type="entry name" value="PAS domain"/>
    <property type="match status" value="2"/>
</dbReference>
<dbReference type="SUPFAM" id="SSF55785">
    <property type="entry name" value="PYP-like sensor domain (PAS domain)"/>
    <property type="match status" value="1"/>
</dbReference>
<dbReference type="InterPro" id="IPR000014">
    <property type="entry name" value="PAS"/>
</dbReference>
<keyword evidence="9" id="KW-0175">Coiled coil</keyword>
<dbReference type="OrthoDB" id="9815750at2"/>
<evidence type="ECO:0000313" key="13">
    <source>
        <dbReference type="Proteomes" id="UP000253314"/>
    </source>
</evidence>
<dbReference type="GO" id="GO:0005524">
    <property type="term" value="F:ATP binding"/>
    <property type="evidence" value="ECO:0007669"/>
    <property type="project" value="UniProtKB-KW"/>
</dbReference>
<dbReference type="CDD" id="cd00082">
    <property type="entry name" value="HisKA"/>
    <property type="match status" value="1"/>
</dbReference>
<dbReference type="GO" id="GO:0000155">
    <property type="term" value="F:phosphorelay sensor kinase activity"/>
    <property type="evidence" value="ECO:0007669"/>
    <property type="project" value="InterPro"/>
</dbReference>
<evidence type="ECO:0000256" key="7">
    <source>
        <dbReference type="ARBA" id="ARBA00022840"/>
    </source>
</evidence>
<dbReference type="Gene3D" id="3.30.565.10">
    <property type="entry name" value="Histidine kinase-like ATPase, C-terminal domain"/>
    <property type="match status" value="1"/>
</dbReference>
<evidence type="ECO:0000313" key="12">
    <source>
        <dbReference type="EMBL" id="RBW69001.1"/>
    </source>
</evidence>
<evidence type="ECO:0000259" key="10">
    <source>
        <dbReference type="PROSITE" id="PS50109"/>
    </source>
</evidence>
<dbReference type="InterPro" id="IPR036097">
    <property type="entry name" value="HisK_dim/P_sf"/>
</dbReference>
<dbReference type="Pfam" id="PF02518">
    <property type="entry name" value="HATPase_c"/>
    <property type="match status" value="1"/>
</dbReference>
<dbReference type="NCBIfam" id="TIGR00229">
    <property type="entry name" value="sensory_box"/>
    <property type="match status" value="1"/>
</dbReference>
<dbReference type="InterPro" id="IPR036890">
    <property type="entry name" value="HATPase_C_sf"/>
</dbReference>
<keyword evidence="7" id="KW-0067">ATP-binding</keyword>
<dbReference type="SUPFAM" id="SSF47384">
    <property type="entry name" value="Homodimeric domain of signal transducing histidine kinase"/>
    <property type="match status" value="1"/>
</dbReference>
<gene>
    <name evidence="12" type="ORF">DS031_13770</name>
</gene>
<dbReference type="InterPro" id="IPR035965">
    <property type="entry name" value="PAS-like_dom_sf"/>
</dbReference>
<dbReference type="Gene3D" id="1.10.287.130">
    <property type="match status" value="1"/>
</dbReference>
<evidence type="ECO:0000256" key="4">
    <source>
        <dbReference type="ARBA" id="ARBA00022679"/>
    </source>
</evidence>
<dbReference type="CDD" id="cd00130">
    <property type="entry name" value="PAS"/>
    <property type="match status" value="1"/>
</dbReference>
<feature type="domain" description="PAS" evidence="11">
    <location>
        <begin position="174"/>
        <end position="244"/>
    </location>
</feature>
<accession>A0A366XYK1</accession>
<dbReference type="SUPFAM" id="SSF55874">
    <property type="entry name" value="ATPase domain of HSP90 chaperone/DNA topoisomerase II/histidine kinase"/>
    <property type="match status" value="1"/>
</dbReference>
<keyword evidence="5" id="KW-0547">Nucleotide-binding</keyword>
<keyword evidence="8" id="KW-0902">Two-component regulatory system</keyword>
<dbReference type="EC" id="2.7.13.3" evidence="2"/>
<dbReference type="PROSITE" id="PS50112">
    <property type="entry name" value="PAS"/>
    <property type="match status" value="1"/>
</dbReference>
<dbReference type="PANTHER" id="PTHR43065:SF34">
    <property type="entry name" value="SPORULATION KINASE A"/>
    <property type="match status" value="1"/>
</dbReference>
<dbReference type="AlphaFoldDB" id="A0A366XYK1"/>
<comment type="catalytic activity">
    <reaction evidence="1">
        <text>ATP + protein L-histidine = ADP + protein N-phospho-L-histidine.</text>
        <dbReference type="EC" id="2.7.13.3"/>
    </reaction>
</comment>
<reference evidence="12 13" key="1">
    <citation type="submission" date="2018-07" db="EMBL/GenBank/DDBJ databases">
        <title>Lottiidibacillus patelloidae gen. nov., sp. nov., isolated from the intestinal tract of a marine limpet and the reclassification of B. taeanensis BH030017T, B. algicola KMM 3737T and B. hwajinpoensis SW-72T as genus Lottiidibacillus.</title>
        <authorList>
            <person name="Liu R."/>
            <person name="Huang Z."/>
        </authorList>
    </citation>
    <scope>NUCLEOTIDE SEQUENCE [LARGE SCALE GENOMIC DNA]</scope>
    <source>
        <strain evidence="12 13">BH030017</strain>
    </source>
</reference>
<evidence type="ECO:0000256" key="2">
    <source>
        <dbReference type="ARBA" id="ARBA00012438"/>
    </source>
</evidence>
<sequence>MKEIKEYSQLIKNSDDWQRLQLELKALKEENQALKLKLRDQQRQLTTMKKSEKLLNKTLSHTYALIFRFKLNDYNEPVFTFIGGDLLEHLPISTEFYTNKKLDEVFREKLVSKLKSYYLKALKGKAEQFEMVFNGSVLLTSFLPVFENDNLIEVVGSILDVTKIKEIKEYVRSSEEKFRKIFDAAEDAIVLLNGNQRYIDANEAACRLFGISKEKLLNMHLGDLTAEARKKSFIEEWPSFIKEGTFKGETEVVRSDGLIQQVEYNAKAHILPDVHLAIIRDIKERKEIEDRLRNTETLKAIGELAAGIGHEIRNPLTSLKGFIQLLHSEIHNSSNSDQYFEIILSELQRLEEIINEFVLLSKPKTTLFEMKNVRTVLNETMALLESQATLKNVEIAAKFQNDLPLVRCESNQLKQVFINFIKNGIEAMPNGGKLSVHAQQTSSEEICIQIQDNGIGMDTDSLNQLGKPFYTTKEKGTGLGLMVSFKIIRDHLGHVKVRSKQGKGTTFEVYLPINCE</sequence>
<dbReference type="InterPro" id="IPR003661">
    <property type="entry name" value="HisK_dim/P_dom"/>
</dbReference>
<dbReference type="PANTHER" id="PTHR43065">
    <property type="entry name" value="SENSOR HISTIDINE KINASE"/>
    <property type="match status" value="1"/>
</dbReference>
<dbReference type="Pfam" id="PF00512">
    <property type="entry name" value="HisKA"/>
    <property type="match status" value="1"/>
</dbReference>
<evidence type="ECO:0000256" key="3">
    <source>
        <dbReference type="ARBA" id="ARBA00022553"/>
    </source>
</evidence>
<keyword evidence="13" id="KW-1185">Reference proteome</keyword>
<name>A0A366XYK1_9BACI</name>
<proteinExistence type="predicted"/>
<evidence type="ECO:0000256" key="8">
    <source>
        <dbReference type="ARBA" id="ARBA00023012"/>
    </source>
</evidence>